<dbReference type="InterPro" id="IPR052105">
    <property type="entry name" value="MGAT5_Glycosyltransferase"/>
</dbReference>
<evidence type="ECO:0000256" key="9">
    <source>
        <dbReference type="ARBA" id="ARBA00022989"/>
    </source>
</evidence>
<keyword evidence="8" id="KW-0735">Signal-anchor</keyword>
<dbReference type="UniPathway" id="UPA00378"/>
<dbReference type="PANTHER" id="PTHR15075">
    <property type="entry name" value="ALPHA-MANNOSIDE BETA-1,6-N-ACETYLGLUCOSAMINYLTRANSFERASE"/>
    <property type="match status" value="1"/>
</dbReference>
<gene>
    <name evidence="15" type="ORF">PACLA_8A033780</name>
</gene>
<organism evidence="15 16">
    <name type="scientific">Paramuricea clavata</name>
    <name type="common">Red gorgonian</name>
    <name type="synonym">Violescent sea-whip</name>
    <dbReference type="NCBI Taxonomy" id="317549"/>
    <lineage>
        <taxon>Eukaryota</taxon>
        <taxon>Metazoa</taxon>
        <taxon>Cnidaria</taxon>
        <taxon>Anthozoa</taxon>
        <taxon>Octocorallia</taxon>
        <taxon>Malacalcyonacea</taxon>
        <taxon>Plexauridae</taxon>
        <taxon>Paramuricea</taxon>
    </lineage>
</organism>
<evidence type="ECO:0000313" key="15">
    <source>
        <dbReference type="EMBL" id="CAB3990156.1"/>
    </source>
</evidence>
<keyword evidence="9" id="KW-1133">Transmembrane helix</keyword>
<evidence type="ECO:0000256" key="10">
    <source>
        <dbReference type="ARBA" id="ARBA00023034"/>
    </source>
</evidence>
<feature type="domain" description="Glycosyltransferase family 18 catalytic" evidence="14">
    <location>
        <begin position="10"/>
        <end position="580"/>
    </location>
</feature>
<dbReference type="PANTHER" id="PTHR15075:SF2">
    <property type="entry name" value="ALPHA-1,6-MANNOSYLGLYCOPROTEIN 6-BETA-N-ACETYLGLUCOSAMINYLTRANSFERASE"/>
    <property type="match status" value="1"/>
</dbReference>
<evidence type="ECO:0000256" key="1">
    <source>
        <dbReference type="ARBA" id="ARBA00004323"/>
    </source>
</evidence>
<evidence type="ECO:0000256" key="6">
    <source>
        <dbReference type="ARBA" id="ARBA00022679"/>
    </source>
</evidence>
<keyword evidence="10" id="KW-0333">Golgi apparatus</keyword>
<evidence type="ECO:0000256" key="13">
    <source>
        <dbReference type="ARBA" id="ARBA00048243"/>
    </source>
</evidence>
<dbReference type="GO" id="GO:0000139">
    <property type="term" value="C:Golgi membrane"/>
    <property type="evidence" value="ECO:0007669"/>
    <property type="project" value="UniProtKB-SubCell"/>
</dbReference>
<accession>A0A7D9HRJ6</accession>
<keyword evidence="5" id="KW-0328">Glycosyltransferase</keyword>
<evidence type="ECO:0000256" key="3">
    <source>
        <dbReference type="ARBA" id="ARBA00007477"/>
    </source>
</evidence>
<dbReference type="OrthoDB" id="2113294at2759"/>
<dbReference type="Pfam" id="PF15024">
    <property type="entry name" value="Glyco_transf_18"/>
    <property type="match status" value="1"/>
</dbReference>
<proteinExistence type="inferred from homology"/>
<evidence type="ECO:0000256" key="7">
    <source>
        <dbReference type="ARBA" id="ARBA00022692"/>
    </source>
</evidence>
<dbReference type="GO" id="GO:0006487">
    <property type="term" value="P:protein N-linked glycosylation"/>
    <property type="evidence" value="ECO:0007669"/>
    <property type="project" value="TreeGrafter"/>
</dbReference>
<dbReference type="EC" id="2.4.1.155" evidence="4"/>
<comment type="catalytic activity">
    <reaction evidence="13">
        <text>N(4)-{beta-D-GlcNAc-(1-&gt;2)-[beta-D-GlcNAc-(1-&gt;4)]-alpha-D-Man-(1-&gt;3)-[beta-D-GlcNAc-(1-&gt;2)-alpha-D-Man-(1-&gt;6)]-beta-D-Man-(1-&gt;4)-beta-D-GlcNAc-(1-&gt;4)-beta-D-GlcNAc}-L-asparaginyl-[protein] + UDP-N-acetyl-alpha-D-glucosamine = N(4)-{beta-D-GlcNAc-(1-&gt;2)-[beta-D-GlcNAc-(1-&gt;4)]-alpha-D-Man-(1-&gt;3)-[beta-D-GlcNAc-(1-&gt;2)-[beta-D-GlcNAc-(1-&gt;6)]-alpha-D-Man-(1-&gt;6)]-beta-D-Man-(1-&gt;4)-beta-D-GlcNAc-(1-&gt;4)-beta-D-GlcNAc}-L-asparaginyl-[protein] + UDP + H(+)</text>
        <dbReference type="Rhea" id="RHEA:16921"/>
        <dbReference type="Rhea" id="RHEA-COMP:14374"/>
        <dbReference type="Rhea" id="RHEA-COMP:14377"/>
        <dbReference type="ChEBI" id="CHEBI:15378"/>
        <dbReference type="ChEBI" id="CHEBI:57705"/>
        <dbReference type="ChEBI" id="CHEBI:58223"/>
        <dbReference type="ChEBI" id="CHEBI:139507"/>
        <dbReference type="ChEBI" id="CHEBI:139510"/>
        <dbReference type="EC" id="2.4.1.155"/>
    </reaction>
</comment>
<evidence type="ECO:0000256" key="8">
    <source>
        <dbReference type="ARBA" id="ARBA00022968"/>
    </source>
</evidence>
<evidence type="ECO:0000256" key="5">
    <source>
        <dbReference type="ARBA" id="ARBA00022676"/>
    </source>
</evidence>
<keyword evidence="16" id="KW-1185">Reference proteome</keyword>
<protein>
    <recommendedName>
        <fullName evidence="4">alpha-1,6-mannosyl-glycoprotein 6-beta-N-acetylglucosaminyltransferase</fullName>
        <ecNumber evidence="4">2.4.1.155</ecNumber>
    </recommendedName>
</protein>
<comment type="similarity">
    <text evidence="3">Belongs to the glycosyltransferase 18 family.</text>
</comment>
<evidence type="ECO:0000256" key="11">
    <source>
        <dbReference type="ARBA" id="ARBA00023136"/>
    </source>
</evidence>
<comment type="subcellular location">
    <subcellularLocation>
        <location evidence="1">Golgi apparatus membrane</location>
        <topology evidence="1">Single-pass type II membrane protein</topology>
    </subcellularLocation>
</comment>
<dbReference type="InterPro" id="IPR026116">
    <property type="entry name" value="GT18_cat"/>
</dbReference>
<dbReference type="GO" id="GO:0030144">
    <property type="term" value="F:alpha-1,6-mannosylglycoprotein 6-beta-N-acetylglucosaminyltransferase activity"/>
    <property type="evidence" value="ECO:0007669"/>
    <property type="project" value="UniProtKB-EC"/>
</dbReference>
<keyword evidence="12" id="KW-0325">Glycoprotein</keyword>
<comment type="caution">
    <text evidence="15">The sequence shown here is derived from an EMBL/GenBank/DDBJ whole genome shotgun (WGS) entry which is preliminary data.</text>
</comment>
<reference evidence="15" key="1">
    <citation type="submission" date="2020-04" db="EMBL/GenBank/DDBJ databases">
        <authorList>
            <person name="Alioto T."/>
            <person name="Alioto T."/>
            <person name="Gomez Garrido J."/>
        </authorList>
    </citation>
    <scope>NUCLEOTIDE SEQUENCE</scope>
    <source>
        <strain evidence="15">A484AB</strain>
    </source>
</reference>
<keyword evidence="6" id="KW-0808">Transferase</keyword>
<evidence type="ECO:0000256" key="12">
    <source>
        <dbReference type="ARBA" id="ARBA00023180"/>
    </source>
</evidence>
<dbReference type="EMBL" id="CACRXK020001612">
    <property type="protein sequence ID" value="CAB3990156.1"/>
    <property type="molecule type" value="Genomic_DNA"/>
</dbReference>
<evidence type="ECO:0000256" key="4">
    <source>
        <dbReference type="ARBA" id="ARBA00012671"/>
    </source>
</evidence>
<evidence type="ECO:0000256" key="2">
    <source>
        <dbReference type="ARBA" id="ARBA00004922"/>
    </source>
</evidence>
<keyword evidence="7" id="KW-0812">Transmembrane</keyword>
<evidence type="ECO:0000313" key="16">
    <source>
        <dbReference type="Proteomes" id="UP001152795"/>
    </source>
</evidence>
<dbReference type="Proteomes" id="UP001152795">
    <property type="component" value="Unassembled WGS sequence"/>
</dbReference>
<keyword evidence="11" id="KW-0472">Membrane</keyword>
<comment type="pathway">
    <text evidence="2">Protein modification; protein glycosylation.</text>
</comment>
<sequence length="595" mass="67096">MKSSWQTHPCYAQDFGVNGSICSFLLYLSEVEPWCPKLPGTHLMSNWKPVEDGSKVNLKGTSMEKLMDKLTKVVSESRLKWIRTRVVRMYSYWTKAMKEFQSRVNVTDKPVKKILIHVGVLAEEKSLHFAQTANTGGPLGELVQWCDLITSLYILGHDIQVTVEHNEMLSALNGNVDTIKRPCPPKNGHLAADIIFTDYYGLSYLRKKAIPLLQHYKCRLRIVDSFGTEAQFNYNGPLPSIGNPAPVGGNLFGKNELNLKQYMTMFPHSPDNTFLGFVVDSKSNVPKSVTKKQQALTYGKHYYMWKDLKSRRFLDIIHEHFEVHATTGGLSLQQVKTYLPPYVINHGVISAGTLQKLLQESKIFVGLGFPYEGPAPLEAIAQGCFFLNPKFKSAKSRINTQFFKGKPTFRALKSQHSYAEEFIGEPRVLTVDIDDAQAVKGAIEKIINSEPSPYLPFEFTHEGMLERVNALLHNQDFCYRDKPSWPPLTSRTVVTGREGQSCKDACLQKDLVCEPAYFESINNAVFLKKASFPCHTMTVTRGSLVAPAYLGQDNSCVLQAIPLLYSCTAYHQSVKRICPCRNYRKGQVALCKTCY</sequence>
<name>A0A7D9HRJ6_PARCT</name>
<evidence type="ECO:0000259" key="14">
    <source>
        <dbReference type="Pfam" id="PF15024"/>
    </source>
</evidence>
<dbReference type="AlphaFoldDB" id="A0A7D9HRJ6"/>